<keyword evidence="3" id="KW-1185">Reference proteome</keyword>
<keyword evidence="1" id="KW-1133">Transmembrane helix</keyword>
<keyword evidence="1" id="KW-0472">Membrane</keyword>
<reference evidence="2" key="1">
    <citation type="submission" date="2022-06" db="EMBL/GenBank/DDBJ databases">
        <title>Amycolatopsis iheyaensis sp. nov., a new species of the genus Amycolatopsis isolated from soil in Iheya island, Japan.</title>
        <authorList>
            <person name="Ngamcharungchit C."/>
            <person name="Kanto H."/>
            <person name="Take A."/>
            <person name="Intra B."/>
            <person name="Matsumoto A."/>
            <person name="Panbangred W."/>
            <person name="Inahashi Y."/>
        </authorList>
    </citation>
    <scope>NUCLEOTIDE SEQUENCE</scope>
    <source>
        <strain evidence="2">OK19-0408</strain>
    </source>
</reference>
<protein>
    <submittedName>
        <fullName evidence="2">Uncharacterized protein</fullName>
    </submittedName>
</protein>
<gene>
    <name evidence="2" type="ORF">M8542_09110</name>
</gene>
<name>A0A9X2SII7_9PSEU</name>
<dbReference type="EMBL" id="JAMXQV010000003">
    <property type="protein sequence ID" value="MCR6482978.1"/>
    <property type="molecule type" value="Genomic_DNA"/>
</dbReference>
<dbReference type="AlphaFoldDB" id="A0A9X2SII7"/>
<comment type="caution">
    <text evidence="2">The sequence shown here is derived from an EMBL/GenBank/DDBJ whole genome shotgun (WGS) entry which is preliminary data.</text>
</comment>
<dbReference type="RefSeq" id="WP_257919591.1">
    <property type="nucleotide sequence ID" value="NZ_JAMXQV010000003.1"/>
</dbReference>
<feature type="transmembrane region" description="Helical" evidence="1">
    <location>
        <begin position="115"/>
        <end position="135"/>
    </location>
</feature>
<proteinExistence type="predicted"/>
<dbReference type="Proteomes" id="UP001144096">
    <property type="component" value="Unassembled WGS sequence"/>
</dbReference>
<evidence type="ECO:0000256" key="1">
    <source>
        <dbReference type="SAM" id="Phobius"/>
    </source>
</evidence>
<accession>A0A9X2SII7</accession>
<feature type="transmembrane region" description="Helical" evidence="1">
    <location>
        <begin position="54"/>
        <end position="75"/>
    </location>
</feature>
<keyword evidence="1" id="KW-0812">Transmembrane</keyword>
<organism evidence="2 3">
    <name type="scientific">Amycolatopsis iheyensis</name>
    <dbReference type="NCBI Taxonomy" id="2945988"/>
    <lineage>
        <taxon>Bacteria</taxon>
        <taxon>Bacillati</taxon>
        <taxon>Actinomycetota</taxon>
        <taxon>Actinomycetes</taxon>
        <taxon>Pseudonocardiales</taxon>
        <taxon>Pseudonocardiaceae</taxon>
        <taxon>Amycolatopsis</taxon>
    </lineage>
</organism>
<evidence type="ECO:0000313" key="3">
    <source>
        <dbReference type="Proteomes" id="UP001144096"/>
    </source>
</evidence>
<sequence>MSGRVQAALGTGLVLTVAAAVYPFADRDLLAGHIRAGYPAYTGAQVDQAVSTSLVLLAVVGALGVLGWLATIGVVRAGKRWAPPAASVLLVLGAGVALTVLLVRDTSGDTGFPAVLGWAGLAPCVAGVVAVGLMWTRRPAR</sequence>
<evidence type="ECO:0000313" key="2">
    <source>
        <dbReference type="EMBL" id="MCR6482978.1"/>
    </source>
</evidence>
<feature type="transmembrane region" description="Helical" evidence="1">
    <location>
        <begin position="82"/>
        <end position="103"/>
    </location>
</feature>